<dbReference type="PANTHER" id="PTHR48086:SF3">
    <property type="entry name" value="SODIUM_PROLINE SYMPORTER"/>
    <property type="match status" value="1"/>
</dbReference>
<dbReference type="GO" id="GO:0015293">
    <property type="term" value="F:symporter activity"/>
    <property type="evidence" value="ECO:0007669"/>
    <property type="project" value="UniProtKB-KW"/>
</dbReference>
<evidence type="ECO:0000313" key="14">
    <source>
        <dbReference type="EMBL" id="CDB45499.1"/>
    </source>
</evidence>
<dbReference type="GO" id="GO:0006814">
    <property type="term" value="P:sodium ion transport"/>
    <property type="evidence" value="ECO:0007669"/>
    <property type="project" value="UniProtKB-KW"/>
</dbReference>
<dbReference type="InterPro" id="IPR001734">
    <property type="entry name" value="Na/solute_symporter"/>
</dbReference>
<dbReference type="PROSITE" id="PS50283">
    <property type="entry name" value="NA_SOLUT_SYMP_3"/>
    <property type="match status" value="1"/>
</dbReference>
<evidence type="ECO:0000256" key="3">
    <source>
        <dbReference type="ARBA" id="ARBA00022448"/>
    </source>
</evidence>
<sequence>MDLKTCLYVGFALYTIFVIYVGFIGSKKIKGLSDFAVASESMGPISLGLAFAASFFSAATFLGYVGYAYAWGLPLYGYF</sequence>
<dbReference type="EMBL" id="CBDS010000039">
    <property type="protein sequence ID" value="CDB45499.1"/>
    <property type="molecule type" value="Genomic_DNA"/>
</dbReference>
<dbReference type="HOGENOM" id="CLU_2602956_0_0_9"/>
<reference evidence="14" key="1">
    <citation type="submission" date="2012-11" db="EMBL/GenBank/DDBJ databases">
        <title>Dependencies among metagenomic species, viruses, plasmids and units of genetic variation.</title>
        <authorList>
            <person name="Nielsen H.B."/>
            <person name="Almeida M."/>
            <person name="Juncker A.S."/>
            <person name="Rasmussen S."/>
            <person name="Li J."/>
            <person name="Sunagawa S."/>
            <person name="Plichta D."/>
            <person name="Gautier L."/>
            <person name="Le Chatelier E."/>
            <person name="Peletier E."/>
            <person name="Bonde I."/>
            <person name="Nielsen T."/>
            <person name="Manichanh C."/>
            <person name="Arumugam M."/>
            <person name="Batto J."/>
            <person name="Santos M.B.Q.D."/>
            <person name="Blom N."/>
            <person name="Borruel N."/>
            <person name="Burgdorf K.S."/>
            <person name="Boumezbeur F."/>
            <person name="Casellas F."/>
            <person name="Dore J."/>
            <person name="Guarner F."/>
            <person name="Hansen T."/>
            <person name="Hildebrand F."/>
            <person name="Kaas R.S."/>
            <person name="Kennedy S."/>
            <person name="Kristiansen K."/>
            <person name="Kultima J.R."/>
            <person name="Leonard P."/>
            <person name="Levenez F."/>
            <person name="Lund O."/>
            <person name="Moumen B."/>
            <person name="Le Paslier D."/>
            <person name="Pons N."/>
            <person name="Pedersen O."/>
            <person name="Prifti E."/>
            <person name="Qin J."/>
            <person name="Raes J."/>
            <person name="Tap J."/>
            <person name="Tims S."/>
            <person name="Ussery D.W."/>
            <person name="Yamada T."/>
            <person name="MetaHit consortium"/>
            <person name="Renault P."/>
            <person name="Sicheritz-Ponten T."/>
            <person name="Bork P."/>
            <person name="Wang J."/>
            <person name="Brunak S."/>
            <person name="Ehrlich S.D."/>
        </authorList>
    </citation>
    <scope>NUCLEOTIDE SEQUENCE [LARGE SCALE GENOMIC DNA]</scope>
</reference>
<dbReference type="STRING" id="1262914.BN533_00625"/>
<gene>
    <name evidence="14" type="ORF">BN533_00625</name>
</gene>
<organism evidence="14">
    <name type="scientific">Phascolarctobacterium faecium</name>
    <dbReference type="NCBI Taxonomy" id="33025"/>
    <lineage>
        <taxon>Bacteria</taxon>
        <taxon>Bacillati</taxon>
        <taxon>Bacillota</taxon>
        <taxon>Negativicutes</taxon>
        <taxon>Acidaminococcales</taxon>
        <taxon>Acidaminococcaceae</taxon>
        <taxon>Phascolarctobacterium</taxon>
    </lineage>
</organism>
<evidence type="ECO:0000256" key="6">
    <source>
        <dbReference type="ARBA" id="ARBA00022847"/>
    </source>
</evidence>
<evidence type="ECO:0000256" key="10">
    <source>
        <dbReference type="ARBA" id="ARBA00023136"/>
    </source>
</evidence>
<evidence type="ECO:0000256" key="2">
    <source>
        <dbReference type="ARBA" id="ARBA00006434"/>
    </source>
</evidence>
<keyword evidence="6" id="KW-0769">Symport</keyword>
<dbReference type="GO" id="GO:0005886">
    <property type="term" value="C:plasma membrane"/>
    <property type="evidence" value="ECO:0007669"/>
    <property type="project" value="UniProtKB-SubCell"/>
</dbReference>
<comment type="caution">
    <text evidence="14">The sequence shown here is derived from an EMBL/GenBank/DDBJ whole genome shotgun (WGS) entry which is preliminary data.</text>
</comment>
<keyword evidence="11" id="KW-0739">Sodium transport</keyword>
<dbReference type="RefSeq" id="WP_021717528.1">
    <property type="nucleotide sequence ID" value="NZ_CAUERG010000005.1"/>
</dbReference>
<protein>
    <submittedName>
        <fullName evidence="14">Sodium:pantothenate symporter</fullName>
    </submittedName>
</protein>
<keyword evidence="8" id="KW-0915">Sodium</keyword>
<evidence type="ECO:0000256" key="4">
    <source>
        <dbReference type="ARBA" id="ARBA00022475"/>
    </source>
</evidence>
<evidence type="ECO:0000256" key="13">
    <source>
        <dbReference type="SAM" id="Phobius"/>
    </source>
</evidence>
<keyword evidence="3" id="KW-0813">Transport</keyword>
<comment type="subcellular location">
    <subcellularLocation>
        <location evidence="1">Cell membrane</location>
        <topology evidence="1">Multi-pass membrane protein</topology>
    </subcellularLocation>
</comment>
<keyword evidence="4" id="KW-1003">Cell membrane</keyword>
<keyword evidence="5 13" id="KW-0812">Transmembrane</keyword>
<evidence type="ECO:0000256" key="5">
    <source>
        <dbReference type="ARBA" id="ARBA00022692"/>
    </source>
</evidence>
<feature type="transmembrane region" description="Helical" evidence="13">
    <location>
        <begin position="47"/>
        <end position="70"/>
    </location>
</feature>
<comment type="similarity">
    <text evidence="2">Belongs to the sodium:solute symporter (SSF) (TC 2.A.21) family.</text>
</comment>
<evidence type="ECO:0000256" key="8">
    <source>
        <dbReference type="ARBA" id="ARBA00023053"/>
    </source>
</evidence>
<proteinExistence type="inferred from homology"/>
<evidence type="ECO:0000256" key="7">
    <source>
        <dbReference type="ARBA" id="ARBA00022989"/>
    </source>
</evidence>
<evidence type="ECO:0000256" key="11">
    <source>
        <dbReference type="ARBA" id="ARBA00023201"/>
    </source>
</evidence>
<dbReference type="AlphaFoldDB" id="R6IG48"/>
<dbReference type="PANTHER" id="PTHR48086">
    <property type="entry name" value="SODIUM/PROLINE SYMPORTER-RELATED"/>
    <property type="match status" value="1"/>
</dbReference>
<evidence type="ECO:0000256" key="1">
    <source>
        <dbReference type="ARBA" id="ARBA00004651"/>
    </source>
</evidence>
<keyword evidence="7 13" id="KW-1133">Transmembrane helix</keyword>
<evidence type="ECO:0000256" key="12">
    <source>
        <dbReference type="ARBA" id="ARBA00033708"/>
    </source>
</evidence>
<name>R6IG48_9FIRM</name>
<dbReference type="InterPro" id="IPR038377">
    <property type="entry name" value="Na/Glc_symporter_sf"/>
</dbReference>
<accession>R6IG48</accession>
<feature type="transmembrane region" description="Helical" evidence="13">
    <location>
        <begin position="6"/>
        <end position="26"/>
    </location>
</feature>
<dbReference type="Gene3D" id="1.20.1730.10">
    <property type="entry name" value="Sodium/glucose cotransporter"/>
    <property type="match status" value="1"/>
</dbReference>
<keyword evidence="9" id="KW-0406">Ion transport</keyword>
<keyword evidence="10 13" id="KW-0472">Membrane</keyword>
<dbReference type="InterPro" id="IPR050277">
    <property type="entry name" value="Sodium:Solute_Symporter"/>
</dbReference>
<evidence type="ECO:0000256" key="9">
    <source>
        <dbReference type="ARBA" id="ARBA00023065"/>
    </source>
</evidence>
<comment type="catalytic activity">
    <reaction evidence="12">
        <text>L-proline(in) + Na(+)(in) = L-proline(out) + Na(+)(out)</text>
        <dbReference type="Rhea" id="RHEA:28967"/>
        <dbReference type="ChEBI" id="CHEBI:29101"/>
        <dbReference type="ChEBI" id="CHEBI:60039"/>
    </reaction>
</comment>